<gene>
    <name evidence="1" type="ORF">BLTE_25720</name>
</gene>
<keyword evidence="2" id="KW-1185">Reference proteome</keyword>
<organism evidence="1 2">
    <name type="scientific">Blastochloris tepida</name>
    <dbReference type="NCBI Taxonomy" id="2233851"/>
    <lineage>
        <taxon>Bacteria</taxon>
        <taxon>Pseudomonadati</taxon>
        <taxon>Pseudomonadota</taxon>
        <taxon>Alphaproteobacteria</taxon>
        <taxon>Hyphomicrobiales</taxon>
        <taxon>Blastochloridaceae</taxon>
        <taxon>Blastochloris</taxon>
    </lineage>
</organism>
<name>A0A348G2V4_9HYPH</name>
<dbReference type="EMBL" id="AP018907">
    <property type="protein sequence ID" value="BBF93887.1"/>
    <property type="molecule type" value="Genomic_DNA"/>
</dbReference>
<dbReference type="Proteomes" id="UP000266934">
    <property type="component" value="Chromosome"/>
</dbReference>
<sequence length="150" mass="17055">MVAKVDDLLPNAADCRKVIAQVEADRAMQAVRAREHEEAEKHALLERFQRPSGIDDEERLKRAAAIINRAVANGLTETQVFRFPNELCTDRGRAINNQEPGWETTLTGLPKELYEFWEKFLRPRGYHLKVEVVEFPGGVPGDIGMTLRWG</sequence>
<proteinExistence type="predicted"/>
<evidence type="ECO:0000313" key="2">
    <source>
        <dbReference type="Proteomes" id="UP000266934"/>
    </source>
</evidence>
<dbReference type="AlphaFoldDB" id="A0A348G2V4"/>
<protein>
    <submittedName>
        <fullName evidence="1">Uncharacterized protein</fullName>
    </submittedName>
</protein>
<dbReference type="KEGG" id="blag:BLTE_25720"/>
<evidence type="ECO:0000313" key="1">
    <source>
        <dbReference type="EMBL" id="BBF93887.1"/>
    </source>
</evidence>
<accession>A0A348G2V4</accession>
<reference evidence="1 2" key="1">
    <citation type="submission" date="2018-08" db="EMBL/GenBank/DDBJ databases">
        <title>Complete genome sequencing of Blastochloris tepida GI.</title>
        <authorList>
            <person name="Tsukatani Y."/>
            <person name="Mori H."/>
        </authorList>
    </citation>
    <scope>NUCLEOTIDE SEQUENCE [LARGE SCALE GENOMIC DNA]</scope>
    <source>
        <strain evidence="1 2">GI</strain>
    </source>
</reference>